<gene>
    <name evidence="2" type="ORF">OJAV_G00232440</name>
</gene>
<feature type="region of interest" description="Disordered" evidence="1">
    <location>
        <begin position="62"/>
        <end position="91"/>
    </location>
</feature>
<evidence type="ECO:0000313" key="3">
    <source>
        <dbReference type="Proteomes" id="UP000283210"/>
    </source>
</evidence>
<dbReference type="Proteomes" id="UP000283210">
    <property type="component" value="Chromosome 24"/>
</dbReference>
<proteinExistence type="predicted"/>
<feature type="compositionally biased region" description="Polar residues" evidence="1">
    <location>
        <begin position="62"/>
        <end position="75"/>
    </location>
</feature>
<evidence type="ECO:0000313" key="2">
    <source>
        <dbReference type="EMBL" id="RVE56081.1"/>
    </source>
</evidence>
<organism evidence="2 3">
    <name type="scientific">Oryzias javanicus</name>
    <name type="common">Javanese ricefish</name>
    <name type="synonym">Aplocheilus javanicus</name>
    <dbReference type="NCBI Taxonomy" id="123683"/>
    <lineage>
        <taxon>Eukaryota</taxon>
        <taxon>Metazoa</taxon>
        <taxon>Chordata</taxon>
        <taxon>Craniata</taxon>
        <taxon>Vertebrata</taxon>
        <taxon>Euteleostomi</taxon>
        <taxon>Actinopterygii</taxon>
        <taxon>Neopterygii</taxon>
        <taxon>Teleostei</taxon>
        <taxon>Neoteleostei</taxon>
        <taxon>Acanthomorphata</taxon>
        <taxon>Ovalentaria</taxon>
        <taxon>Atherinomorphae</taxon>
        <taxon>Beloniformes</taxon>
        <taxon>Adrianichthyidae</taxon>
        <taxon>Oryziinae</taxon>
        <taxon>Oryzias</taxon>
    </lineage>
</organism>
<protein>
    <submittedName>
        <fullName evidence="2">Uncharacterized protein</fullName>
    </submittedName>
</protein>
<evidence type="ECO:0000256" key="1">
    <source>
        <dbReference type="SAM" id="MobiDB-lite"/>
    </source>
</evidence>
<reference evidence="2 3" key="1">
    <citation type="submission" date="2018-11" db="EMBL/GenBank/DDBJ databases">
        <authorList>
            <person name="Lopez-Roques C."/>
            <person name="Donnadieu C."/>
            <person name="Bouchez O."/>
            <person name="Klopp C."/>
            <person name="Cabau C."/>
            <person name="Zahm M."/>
        </authorList>
    </citation>
    <scope>NUCLEOTIDE SEQUENCE [LARGE SCALE GENOMIC DNA]</scope>
    <source>
        <strain evidence="2">RS831</strain>
        <tissue evidence="2">Whole body</tissue>
    </source>
</reference>
<name>A0A437C0X9_ORYJA</name>
<sequence>MKGLFWKNEFSAYCAEQRDSRRVTAVCELNDSRRQTLPTICHQERKTHILLCVVLNCSTVSERPPLSNSDKQQIGRSDPKRVRRSSRTSMQ</sequence>
<keyword evidence="3" id="KW-1185">Reference proteome</keyword>
<feature type="compositionally biased region" description="Basic residues" evidence="1">
    <location>
        <begin position="81"/>
        <end position="91"/>
    </location>
</feature>
<accession>A0A437C0X9</accession>
<dbReference type="EMBL" id="CM012460">
    <property type="protein sequence ID" value="RVE56081.1"/>
    <property type="molecule type" value="Genomic_DNA"/>
</dbReference>
<reference evidence="2 3" key="2">
    <citation type="submission" date="2019-01" db="EMBL/GenBank/DDBJ databases">
        <title>A chromosome length genome reference of the Java medaka (oryzias javanicus).</title>
        <authorList>
            <person name="Herpin A."/>
            <person name="Takehana Y."/>
            <person name="Naruse K."/>
            <person name="Ansai S."/>
            <person name="Kawaguchi M."/>
        </authorList>
    </citation>
    <scope>NUCLEOTIDE SEQUENCE [LARGE SCALE GENOMIC DNA]</scope>
    <source>
        <strain evidence="2">RS831</strain>
        <tissue evidence="2">Whole body</tissue>
    </source>
</reference>
<dbReference type="AlphaFoldDB" id="A0A437C0X9"/>